<protein>
    <submittedName>
        <fullName evidence="1">Uncharacterized protein</fullName>
    </submittedName>
</protein>
<gene>
    <name evidence="1" type="ORF">DCAF_LOCUS5784</name>
</gene>
<organism evidence="1 2">
    <name type="scientific">Dovyalis caffra</name>
    <dbReference type="NCBI Taxonomy" id="77055"/>
    <lineage>
        <taxon>Eukaryota</taxon>
        <taxon>Viridiplantae</taxon>
        <taxon>Streptophyta</taxon>
        <taxon>Embryophyta</taxon>
        <taxon>Tracheophyta</taxon>
        <taxon>Spermatophyta</taxon>
        <taxon>Magnoliopsida</taxon>
        <taxon>eudicotyledons</taxon>
        <taxon>Gunneridae</taxon>
        <taxon>Pentapetalae</taxon>
        <taxon>rosids</taxon>
        <taxon>fabids</taxon>
        <taxon>Malpighiales</taxon>
        <taxon>Salicaceae</taxon>
        <taxon>Flacourtieae</taxon>
        <taxon>Dovyalis</taxon>
    </lineage>
</organism>
<keyword evidence="2" id="KW-1185">Reference proteome</keyword>
<dbReference type="Proteomes" id="UP001314170">
    <property type="component" value="Unassembled WGS sequence"/>
</dbReference>
<proteinExistence type="predicted"/>
<dbReference type="EMBL" id="CAWUPB010000893">
    <property type="protein sequence ID" value="CAK7328065.1"/>
    <property type="molecule type" value="Genomic_DNA"/>
</dbReference>
<sequence>MIHLYLDKNDDEESLVSEFSLSRSKKASVYELWFGEREGQLQLPKGREGEGVSGGRQCPRDFSFLSVGEYIAQSFYRQFIGPRGVVVTGDGGSKLIAALN</sequence>
<evidence type="ECO:0000313" key="2">
    <source>
        <dbReference type="Proteomes" id="UP001314170"/>
    </source>
</evidence>
<evidence type="ECO:0000313" key="1">
    <source>
        <dbReference type="EMBL" id="CAK7328065.1"/>
    </source>
</evidence>
<dbReference type="AlphaFoldDB" id="A0AAV1R4V8"/>
<comment type="caution">
    <text evidence="1">The sequence shown here is derived from an EMBL/GenBank/DDBJ whole genome shotgun (WGS) entry which is preliminary data.</text>
</comment>
<name>A0AAV1R4V8_9ROSI</name>
<accession>A0AAV1R4V8</accession>
<reference evidence="1 2" key="1">
    <citation type="submission" date="2024-01" db="EMBL/GenBank/DDBJ databases">
        <authorList>
            <person name="Waweru B."/>
        </authorList>
    </citation>
    <scope>NUCLEOTIDE SEQUENCE [LARGE SCALE GENOMIC DNA]</scope>
</reference>